<gene>
    <name evidence="2" type="ORF">FYK55_00910</name>
</gene>
<comment type="caution">
    <text evidence="2">The sequence shown here is derived from an EMBL/GenBank/DDBJ whole genome shotgun (WGS) entry which is preliminary data.</text>
</comment>
<organism evidence="2 3">
    <name type="scientific">Roseiconus nitratireducens</name>
    <dbReference type="NCBI Taxonomy" id="2605748"/>
    <lineage>
        <taxon>Bacteria</taxon>
        <taxon>Pseudomonadati</taxon>
        <taxon>Planctomycetota</taxon>
        <taxon>Planctomycetia</taxon>
        <taxon>Pirellulales</taxon>
        <taxon>Pirellulaceae</taxon>
        <taxon>Roseiconus</taxon>
    </lineage>
</organism>
<reference evidence="2 3" key="1">
    <citation type="submission" date="2019-08" db="EMBL/GenBank/DDBJ databases">
        <authorList>
            <person name="Dhanesh K."/>
            <person name="Kumar G."/>
            <person name="Sasikala C."/>
            <person name="Venkata Ramana C."/>
        </authorList>
    </citation>
    <scope>NUCLEOTIDE SEQUENCE [LARGE SCALE GENOMIC DNA]</scope>
    <source>
        <strain evidence="2 3">JC645</strain>
    </source>
</reference>
<accession>A0A5M6DLK3</accession>
<dbReference type="InterPro" id="IPR059222">
    <property type="entry name" value="NGO0469-like"/>
</dbReference>
<dbReference type="AlphaFoldDB" id="A0A5M6DLK3"/>
<dbReference type="EMBL" id="VWOX01000001">
    <property type="protein sequence ID" value="KAA5547010.1"/>
    <property type="molecule type" value="Genomic_DNA"/>
</dbReference>
<keyword evidence="3" id="KW-1185">Reference proteome</keyword>
<evidence type="ECO:0000256" key="1">
    <source>
        <dbReference type="SAM" id="MobiDB-lite"/>
    </source>
</evidence>
<evidence type="ECO:0000313" key="2">
    <source>
        <dbReference type="EMBL" id="KAA5547010.1"/>
    </source>
</evidence>
<dbReference type="Proteomes" id="UP000324479">
    <property type="component" value="Unassembled WGS sequence"/>
</dbReference>
<dbReference type="NCBIfam" id="NF046043">
    <property type="entry name" value="rep_init_NGO0469"/>
    <property type="match status" value="1"/>
</dbReference>
<sequence>MKMPKPDGGDYEPCPAGNQLAVCARLIDLGTQSTTYAGKPKRQRKLYIEFQVPGERTADDQPFVVGNRYTFSSSERATLRQHLESWRGRRFTNEEIEDFDLRNILNKPACLSIVHNERGGNLYADIAHFSGIPKGTSGPALEGPTTYLSLDPEDFDPEVFEALSDRLKETIAASPEYQALTSGATTSQSAATQPTGPDDENIPF</sequence>
<evidence type="ECO:0000313" key="3">
    <source>
        <dbReference type="Proteomes" id="UP000324479"/>
    </source>
</evidence>
<dbReference type="RefSeq" id="WP_150074117.1">
    <property type="nucleotide sequence ID" value="NZ_VWOX01000001.1"/>
</dbReference>
<proteinExistence type="predicted"/>
<feature type="compositionally biased region" description="Low complexity" evidence="1">
    <location>
        <begin position="178"/>
        <end position="193"/>
    </location>
</feature>
<protein>
    <submittedName>
        <fullName evidence="2">Uncharacterized protein</fullName>
    </submittedName>
</protein>
<name>A0A5M6DLK3_9BACT</name>
<feature type="region of interest" description="Disordered" evidence="1">
    <location>
        <begin position="175"/>
        <end position="204"/>
    </location>
</feature>